<dbReference type="SUPFAM" id="SSF51569">
    <property type="entry name" value="Aldolase"/>
    <property type="match status" value="1"/>
</dbReference>
<dbReference type="RefSeq" id="WP_132879503.1">
    <property type="nucleotide sequence ID" value="NZ_SLXQ01000013.1"/>
</dbReference>
<dbReference type="InterPro" id="IPR002220">
    <property type="entry name" value="DapA-like"/>
</dbReference>
<sequence length="314" mass="32411">MSQPSAPQLHGVIPPLVTPFDADGAVHRQALEKLVEFQLGAGVHALFIGGSTGEVALLDSAQRQTALEVVIGATAGSVPVVAGAVDTGTRRVIEQARQAEKLGADAVVTTAPFYIRPHDSEIIEHFRQLNAAIDLPVVAYDIPSAVGTRLSPTVIAELAHAGLACAVKDSSGDLAAFRDILRHTEGLRFDVLTGSELFADAAVALGADGIVPGLGNVDPHGYVRLYDAARAGNTAGASTEQRRLHRLFDIISVADTGRIGFTAGALGGFKAALATRGVIPRADTATPLLPLNEAEIASIATILAETGLGQVTST</sequence>
<dbReference type="Proteomes" id="UP000294911">
    <property type="component" value="Unassembled WGS sequence"/>
</dbReference>
<feature type="active site" description="Proton donor/acceptor" evidence="4">
    <location>
        <position position="140"/>
    </location>
</feature>
<protein>
    <submittedName>
        <fullName evidence="6">4-hydroxy-tetrahydrodipicolinate synthase</fullName>
    </submittedName>
</protein>
<comment type="similarity">
    <text evidence="1 3">Belongs to the DapA family.</text>
</comment>
<evidence type="ECO:0000313" key="6">
    <source>
        <dbReference type="EMBL" id="TCP46802.1"/>
    </source>
</evidence>
<evidence type="ECO:0000256" key="4">
    <source>
        <dbReference type="PIRSR" id="PIRSR001365-1"/>
    </source>
</evidence>
<dbReference type="Pfam" id="PF00701">
    <property type="entry name" value="DHDPS"/>
    <property type="match status" value="1"/>
</dbReference>
<evidence type="ECO:0000256" key="5">
    <source>
        <dbReference type="PIRSR" id="PIRSR001365-2"/>
    </source>
</evidence>
<dbReference type="PRINTS" id="PR00146">
    <property type="entry name" value="DHPICSNTHASE"/>
</dbReference>
<name>A0A4R2QCN3_9PSEU</name>
<proteinExistence type="inferred from homology"/>
<keyword evidence="7" id="KW-1185">Reference proteome</keyword>
<dbReference type="OrthoDB" id="3175637at2"/>
<evidence type="ECO:0000256" key="1">
    <source>
        <dbReference type="ARBA" id="ARBA00007592"/>
    </source>
</evidence>
<keyword evidence="2 3" id="KW-0456">Lyase</keyword>
<dbReference type="SMART" id="SM01130">
    <property type="entry name" value="DHDPS"/>
    <property type="match status" value="1"/>
</dbReference>
<accession>A0A4R2QCN3</accession>
<gene>
    <name evidence="6" type="ORF">EV191_11379</name>
</gene>
<dbReference type="CDD" id="cd00408">
    <property type="entry name" value="DHDPS-like"/>
    <property type="match status" value="1"/>
</dbReference>
<dbReference type="PANTHER" id="PTHR12128">
    <property type="entry name" value="DIHYDRODIPICOLINATE SYNTHASE"/>
    <property type="match status" value="1"/>
</dbReference>
<feature type="binding site" evidence="5">
    <location>
        <position position="211"/>
    </location>
    <ligand>
        <name>pyruvate</name>
        <dbReference type="ChEBI" id="CHEBI:15361"/>
    </ligand>
</feature>
<organism evidence="6 7">
    <name type="scientific">Tamaricihabitans halophyticus</name>
    <dbReference type="NCBI Taxonomy" id="1262583"/>
    <lineage>
        <taxon>Bacteria</taxon>
        <taxon>Bacillati</taxon>
        <taxon>Actinomycetota</taxon>
        <taxon>Actinomycetes</taxon>
        <taxon>Pseudonocardiales</taxon>
        <taxon>Pseudonocardiaceae</taxon>
        <taxon>Tamaricihabitans</taxon>
    </lineage>
</organism>
<dbReference type="AlphaFoldDB" id="A0A4R2QCN3"/>
<comment type="caution">
    <text evidence="6">The sequence shown here is derived from an EMBL/GenBank/DDBJ whole genome shotgun (WGS) entry which is preliminary data.</text>
</comment>
<dbReference type="PIRSF" id="PIRSF001365">
    <property type="entry name" value="DHDPS"/>
    <property type="match status" value="1"/>
</dbReference>
<dbReference type="PANTHER" id="PTHR12128:SF66">
    <property type="entry name" value="4-HYDROXY-2-OXOGLUTARATE ALDOLASE, MITOCHONDRIAL"/>
    <property type="match status" value="1"/>
</dbReference>
<evidence type="ECO:0000313" key="7">
    <source>
        <dbReference type="Proteomes" id="UP000294911"/>
    </source>
</evidence>
<dbReference type="InterPro" id="IPR013785">
    <property type="entry name" value="Aldolase_TIM"/>
</dbReference>
<dbReference type="GO" id="GO:0008840">
    <property type="term" value="F:4-hydroxy-tetrahydrodipicolinate synthase activity"/>
    <property type="evidence" value="ECO:0007669"/>
    <property type="project" value="TreeGrafter"/>
</dbReference>
<evidence type="ECO:0000256" key="3">
    <source>
        <dbReference type="PIRNR" id="PIRNR001365"/>
    </source>
</evidence>
<feature type="binding site" evidence="5">
    <location>
        <position position="52"/>
    </location>
    <ligand>
        <name>pyruvate</name>
        <dbReference type="ChEBI" id="CHEBI:15361"/>
    </ligand>
</feature>
<dbReference type="Gene3D" id="3.20.20.70">
    <property type="entry name" value="Aldolase class I"/>
    <property type="match status" value="1"/>
</dbReference>
<reference evidence="6 7" key="1">
    <citation type="submission" date="2019-03" db="EMBL/GenBank/DDBJ databases">
        <title>Genomic Encyclopedia of Type Strains, Phase IV (KMG-IV): sequencing the most valuable type-strain genomes for metagenomic binning, comparative biology and taxonomic classification.</title>
        <authorList>
            <person name="Goeker M."/>
        </authorList>
    </citation>
    <scope>NUCLEOTIDE SEQUENCE [LARGE SCALE GENOMIC DNA]</scope>
    <source>
        <strain evidence="6 7">DSM 45765</strain>
    </source>
</reference>
<evidence type="ECO:0000256" key="2">
    <source>
        <dbReference type="ARBA" id="ARBA00023239"/>
    </source>
</evidence>
<feature type="active site" description="Schiff-base intermediate with substrate" evidence="4">
    <location>
        <position position="168"/>
    </location>
</feature>
<dbReference type="EMBL" id="SLXQ01000013">
    <property type="protein sequence ID" value="TCP46802.1"/>
    <property type="molecule type" value="Genomic_DNA"/>
</dbReference>